<dbReference type="GO" id="GO:0061630">
    <property type="term" value="F:ubiquitin protein ligase activity"/>
    <property type="evidence" value="ECO:0007669"/>
    <property type="project" value="TreeGrafter"/>
</dbReference>
<dbReference type="InterPro" id="IPR013083">
    <property type="entry name" value="Znf_RING/FYVE/PHD"/>
</dbReference>
<evidence type="ECO:0000256" key="1">
    <source>
        <dbReference type="ARBA" id="ARBA00022553"/>
    </source>
</evidence>
<gene>
    <name evidence="10" type="ORF">CHS0354_040235</name>
</gene>
<dbReference type="EMBL" id="JAEAOA010002332">
    <property type="protein sequence ID" value="KAK3585288.1"/>
    <property type="molecule type" value="Genomic_DNA"/>
</dbReference>
<dbReference type="SUPFAM" id="SSF57845">
    <property type="entry name" value="B-box zinc-binding domain"/>
    <property type="match status" value="1"/>
</dbReference>
<evidence type="ECO:0000256" key="6">
    <source>
        <dbReference type="SAM" id="Coils"/>
    </source>
</evidence>
<feature type="domain" description="RING-type" evidence="8">
    <location>
        <begin position="7"/>
        <end position="70"/>
    </location>
</feature>
<protein>
    <submittedName>
        <fullName evidence="10">Uncharacterized protein</fullName>
    </submittedName>
</protein>
<dbReference type="Gene3D" id="2.120.10.30">
    <property type="entry name" value="TolB, C-terminal domain"/>
    <property type="match status" value="1"/>
</dbReference>
<feature type="domain" description="B box-type" evidence="9">
    <location>
        <begin position="175"/>
        <end position="216"/>
    </location>
</feature>
<reference evidence="10" key="2">
    <citation type="journal article" date="2021" name="Genome Biol. Evol.">
        <title>Developing a high-quality reference genome for a parasitic bivalve with doubly uniparental inheritance (Bivalvia: Unionida).</title>
        <authorList>
            <person name="Smith C.H."/>
        </authorList>
    </citation>
    <scope>NUCLEOTIDE SEQUENCE</scope>
    <source>
        <strain evidence="10">CHS0354</strain>
        <tissue evidence="10">Mantle</tissue>
    </source>
</reference>
<keyword evidence="11" id="KW-1185">Reference proteome</keyword>
<dbReference type="Gene3D" id="3.30.40.10">
    <property type="entry name" value="Zinc/RING finger domain, C3HC4 (zinc finger)"/>
    <property type="match status" value="1"/>
</dbReference>
<comment type="caution">
    <text evidence="10">The sequence shown here is derived from an EMBL/GenBank/DDBJ whole genome shotgun (WGS) entry which is preliminary data.</text>
</comment>
<dbReference type="InterPro" id="IPR047153">
    <property type="entry name" value="TRIM45/56/19-like"/>
</dbReference>
<organism evidence="10 11">
    <name type="scientific">Potamilus streckersoni</name>
    <dbReference type="NCBI Taxonomy" id="2493646"/>
    <lineage>
        <taxon>Eukaryota</taxon>
        <taxon>Metazoa</taxon>
        <taxon>Spiralia</taxon>
        <taxon>Lophotrochozoa</taxon>
        <taxon>Mollusca</taxon>
        <taxon>Bivalvia</taxon>
        <taxon>Autobranchia</taxon>
        <taxon>Heteroconchia</taxon>
        <taxon>Palaeoheterodonta</taxon>
        <taxon>Unionida</taxon>
        <taxon>Unionoidea</taxon>
        <taxon>Unionidae</taxon>
        <taxon>Ambleminae</taxon>
        <taxon>Lampsilini</taxon>
        <taxon>Potamilus</taxon>
    </lineage>
</organism>
<evidence type="ECO:0000256" key="3">
    <source>
        <dbReference type="ARBA" id="ARBA00022771"/>
    </source>
</evidence>
<dbReference type="PANTHER" id="PTHR25462">
    <property type="entry name" value="BONUS, ISOFORM C-RELATED"/>
    <property type="match status" value="1"/>
</dbReference>
<dbReference type="InterPro" id="IPR001841">
    <property type="entry name" value="Znf_RING"/>
</dbReference>
<accession>A0AAE0S4X3</accession>
<keyword evidence="1" id="KW-0597">Phosphoprotein</keyword>
<evidence type="ECO:0000259" key="9">
    <source>
        <dbReference type="PROSITE" id="PS50119"/>
    </source>
</evidence>
<dbReference type="Gene3D" id="3.30.160.60">
    <property type="entry name" value="Classic Zinc Finger"/>
    <property type="match status" value="1"/>
</dbReference>
<dbReference type="PROSITE" id="PS50119">
    <property type="entry name" value="ZF_BBOX"/>
    <property type="match status" value="1"/>
</dbReference>
<dbReference type="SMART" id="SM00184">
    <property type="entry name" value="RING"/>
    <property type="match status" value="1"/>
</dbReference>
<evidence type="ECO:0000256" key="7">
    <source>
        <dbReference type="SAM" id="MobiDB-lite"/>
    </source>
</evidence>
<dbReference type="InterPro" id="IPR011042">
    <property type="entry name" value="6-blade_b-propeller_TolB-like"/>
</dbReference>
<evidence type="ECO:0000313" key="10">
    <source>
        <dbReference type="EMBL" id="KAK3585288.1"/>
    </source>
</evidence>
<evidence type="ECO:0000256" key="2">
    <source>
        <dbReference type="ARBA" id="ARBA00022723"/>
    </source>
</evidence>
<dbReference type="Proteomes" id="UP001195483">
    <property type="component" value="Unassembled WGS sequence"/>
</dbReference>
<dbReference type="PANTHER" id="PTHR25462:SF305">
    <property type="entry name" value="RING-TYPE DOMAIN-CONTAINING PROTEIN"/>
    <property type="match status" value="1"/>
</dbReference>
<evidence type="ECO:0000256" key="5">
    <source>
        <dbReference type="PROSITE-ProRule" id="PRU00024"/>
    </source>
</evidence>
<feature type="coiled-coil region" evidence="6">
    <location>
        <begin position="272"/>
        <end position="307"/>
    </location>
</feature>
<keyword evidence="4" id="KW-0862">Zinc</keyword>
<dbReference type="SUPFAM" id="SSF101898">
    <property type="entry name" value="NHL repeat"/>
    <property type="match status" value="1"/>
</dbReference>
<keyword evidence="2" id="KW-0479">Metal-binding</keyword>
<dbReference type="SUPFAM" id="SSF57850">
    <property type="entry name" value="RING/U-box"/>
    <property type="match status" value="1"/>
</dbReference>
<dbReference type="PROSITE" id="PS50089">
    <property type="entry name" value="ZF_RING_2"/>
    <property type="match status" value="1"/>
</dbReference>
<dbReference type="Pfam" id="PF13445">
    <property type="entry name" value="zf-RING_UBOX"/>
    <property type="match status" value="1"/>
</dbReference>
<dbReference type="InterPro" id="IPR017907">
    <property type="entry name" value="Znf_RING_CS"/>
</dbReference>
<evidence type="ECO:0000313" key="11">
    <source>
        <dbReference type="Proteomes" id="UP001195483"/>
    </source>
</evidence>
<evidence type="ECO:0000256" key="4">
    <source>
        <dbReference type="ARBA" id="ARBA00022833"/>
    </source>
</evidence>
<reference evidence="10" key="3">
    <citation type="submission" date="2023-05" db="EMBL/GenBank/DDBJ databases">
        <authorList>
            <person name="Smith C.H."/>
        </authorList>
    </citation>
    <scope>NUCLEOTIDE SEQUENCE</scope>
    <source>
        <strain evidence="10">CHS0354</strain>
        <tissue evidence="10">Mantle</tissue>
    </source>
</reference>
<proteinExistence type="predicted"/>
<dbReference type="GO" id="GO:0008270">
    <property type="term" value="F:zinc ion binding"/>
    <property type="evidence" value="ECO:0007669"/>
    <property type="project" value="UniProtKB-KW"/>
</dbReference>
<dbReference type="InterPro" id="IPR000315">
    <property type="entry name" value="Znf_B-box"/>
</dbReference>
<sequence>MKMKLNCPVCAKKYKSPKVLSCGHTVCYRCLNSHITIGAPMQGYISEYLSSNEPPKKVPAKTEFTCPVKRCNMQIVPPDPQRPTWTWADQFPNNLTIASLIDKSEKNDTGPKSCDFCSQVGKLVVASGFCEDCIEAFCSKCIYIHRLVQKDHNLEIWSHCKDASDEISRNNVDHRKGDNCPFHSMEPANIFCKDHKAVCCIICSCTEHKSCSVIPVDALFAEGKDGFCIGGIRSRLAECNKNIMELVQDRQNTLKSVDDQKETILTQVLSLKGILQELMENLESKAKQKLEEINTDIKREMEADMKRFEFLKEAVAGTNARLQAEVPGQHRTKSVHMFLEIEKECGKIEEEIQTTTKTRNVCIQFTIEDQVEKMIKEVRQMEEKGDVLKSSFHLDPGRKFTKSGENKNTEKGQQSQQYVEKVLEVDAQIPSDTRPCWLTDCVFLHNGELLVVDNENMRVKLFSADCHFMGDLAMSAKPWGIAVSSNDTDQLGAVTLPEACTVSILETVPNLKLRSEFHTPGACYGIGFLSGERLVVSCENNNKAALHIFSSNGDEIRLIDNDEHLSGLLFSKPRYLSVTKNNTIYISDGRRYQISHTNLEGKQDSQFTDSKLISPAGIALDHNENIIACGNGSLNVFWFCKKINGEHIQILTDWQLPRAIALHPIENKFVITQDSGKFKSFLQFFMLKEIPNNDSLKVCSMLEHVV</sequence>
<evidence type="ECO:0000259" key="8">
    <source>
        <dbReference type="PROSITE" id="PS50089"/>
    </source>
</evidence>
<feature type="region of interest" description="Disordered" evidence="7">
    <location>
        <begin position="391"/>
        <end position="416"/>
    </location>
</feature>
<dbReference type="CDD" id="cd19756">
    <property type="entry name" value="Bbox2"/>
    <property type="match status" value="1"/>
</dbReference>
<dbReference type="PROSITE" id="PS00518">
    <property type="entry name" value="ZF_RING_1"/>
    <property type="match status" value="1"/>
</dbReference>
<dbReference type="AlphaFoldDB" id="A0AAE0S4X3"/>
<reference evidence="10" key="1">
    <citation type="journal article" date="2021" name="Genome Biol. Evol.">
        <title>A High-Quality Reference Genome for a Parasitic Bivalve with Doubly Uniparental Inheritance (Bivalvia: Unionida).</title>
        <authorList>
            <person name="Smith C.H."/>
        </authorList>
    </citation>
    <scope>NUCLEOTIDE SEQUENCE</scope>
    <source>
        <strain evidence="10">CHS0354</strain>
    </source>
</reference>
<keyword evidence="6" id="KW-0175">Coiled coil</keyword>
<dbReference type="GO" id="GO:0005654">
    <property type="term" value="C:nucleoplasm"/>
    <property type="evidence" value="ECO:0007669"/>
    <property type="project" value="TreeGrafter"/>
</dbReference>
<feature type="compositionally biased region" description="Basic and acidic residues" evidence="7">
    <location>
        <begin position="395"/>
        <end position="410"/>
    </location>
</feature>
<keyword evidence="3 5" id="KW-0863">Zinc-finger</keyword>
<name>A0AAE0S4X3_9BIVA</name>
<dbReference type="InterPro" id="IPR027370">
    <property type="entry name" value="Znf-RING_euk"/>
</dbReference>